<evidence type="ECO:0000313" key="1">
    <source>
        <dbReference type="EMBL" id="CAF1383419.1"/>
    </source>
</evidence>
<keyword evidence="3" id="KW-1185">Reference proteome</keyword>
<proteinExistence type="predicted"/>
<dbReference type="EMBL" id="CAJOBC010081966">
    <property type="protein sequence ID" value="CAF4278491.1"/>
    <property type="molecule type" value="Genomic_DNA"/>
</dbReference>
<comment type="caution">
    <text evidence="1">The sequence shown here is derived from an EMBL/GenBank/DDBJ whole genome shotgun (WGS) entry which is preliminary data.</text>
</comment>
<name>A0A815JMU1_9BILA</name>
<gene>
    <name evidence="1" type="ORF">GPM918_LOCUS32438</name>
    <name evidence="2" type="ORF">SRO942_LOCUS33108</name>
</gene>
<evidence type="ECO:0000313" key="3">
    <source>
        <dbReference type="Proteomes" id="UP000663829"/>
    </source>
</evidence>
<organism evidence="1 3">
    <name type="scientific">Didymodactylos carnosus</name>
    <dbReference type="NCBI Taxonomy" id="1234261"/>
    <lineage>
        <taxon>Eukaryota</taxon>
        <taxon>Metazoa</taxon>
        <taxon>Spiralia</taxon>
        <taxon>Gnathifera</taxon>
        <taxon>Rotifera</taxon>
        <taxon>Eurotatoria</taxon>
        <taxon>Bdelloidea</taxon>
        <taxon>Philodinida</taxon>
        <taxon>Philodinidae</taxon>
        <taxon>Didymodactylos</taxon>
    </lineage>
</organism>
<sequence>MGKQKKAPWIPHGVIMGRGYSIMMQQLHQEQERNIAPDLAIIEQKRLAKHRYDDWCHEQDKKWELKYRTEVRRDRYQQQRLRQQERRLRLQEREERDRRKCSNYR</sequence>
<protein>
    <submittedName>
        <fullName evidence="1">Uncharacterized protein</fullName>
    </submittedName>
</protein>
<reference evidence="1" key="1">
    <citation type="submission" date="2021-02" db="EMBL/GenBank/DDBJ databases">
        <authorList>
            <person name="Nowell W R."/>
        </authorList>
    </citation>
    <scope>NUCLEOTIDE SEQUENCE</scope>
</reference>
<accession>A0A815JMU1</accession>
<dbReference type="EMBL" id="CAJNOQ010016563">
    <property type="protein sequence ID" value="CAF1383419.1"/>
    <property type="molecule type" value="Genomic_DNA"/>
</dbReference>
<evidence type="ECO:0000313" key="2">
    <source>
        <dbReference type="EMBL" id="CAF4278491.1"/>
    </source>
</evidence>
<dbReference type="AlphaFoldDB" id="A0A815JMU1"/>
<dbReference type="Proteomes" id="UP000663829">
    <property type="component" value="Unassembled WGS sequence"/>
</dbReference>
<dbReference type="Proteomes" id="UP000681722">
    <property type="component" value="Unassembled WGS sequence"/>
</dbReference>